<evidence type="ECO:0000259" key="2">
    <source>
        <dbReference type="Pfam" id="PF22596"/>
    </source>
</evidence>
<evidence type="ECO:0000313" key="3">
    <source>
        <dbReference type="EMBL" id="OAR00532.1"/>
    </source>
</evidence>
<dbReference type="Gene3D" id="3.90.210.10">
    <property type="entry name" value="Heat-Labile Enterotoxin, subunit A"/>
    <property type="match status" value="1"/>
</dbReference>
<dbReference type="Proteomes" id="UP000243081">
    <property type="component" value="Unassembled WGS sequence"/>
</dbReference>
<keyword evidence="4" id="KW-1185">Reference proteome</keyword>
<dbReference type="InterPro" id="IPR054695">
    <property type="entry name" value="Pierisin-like_dom"/>
</dbReference>
<sequence length="433" mass="46700">MQPHLLAALFPLRAVALPQSAEEQPNTAISGIVVEDGVELDSDFITEPIFEILSKYNEQLSKVSAAAEQKLAGRQSPLDNPATVTAEVASKLKSTGGGKDGLFYRGDSRPPSVIFSTGFRPQGYDTSLHNHLSFVGNSGLVSLTRDPDTAQSYTLGRSGNTARKGYVYVIAAKDIPDGYWVPGVYSADKNTAVKRNQEFAVAGSVPAESISHAYEVSADKPTAKGQKTENNGYSLKSSPSCFAKKSALCDPAKYTETTASGKFLSPAIRSRKIRPKVAKSFRVSGLAGSAAAFLELSPYAHDVLALLKSWDHPAGRAINWFDHAMASLQEFIGGPQVPAIYGNTLKLRLICWLRGEQRSKTYVDLACERLKNGNKPEADDESKRLKSLNDVLGACEALELPSTVLANELLKAELVDRCEEFRAQAQEQDAAAA</sequence>
<proteinExistence type="predicted"/>
<organism evidence="3 4">
    <name type="scientific">Cordyceps confragosa</name>
    <name type="common">Lecanicillium lecanii</name>
    <dbReference type="NCBI Taxonomy" id="2714763"/>
    <lineage>
        <taxon>Eukaryota</taxon>
        <taxon>Fungi</taxon>
        <taxon>Dikarya</taxon>
        <taxon>Ascomycota</taxon>
        <taxon>Pezizomycotina</taxon>
        <taxon>Sordariomycetes</taxon>
        <taxon>Hypocreomycetidae</taxon>
        <taxon>Hypocreales</taxon>
        <taxon>Cordycipitaceae</taxon>
        <taxon>Akanthomyces</taxon>
    </lineage>
</organism>
<comment type="caution">
    <text evidence="3">The sequence shown here is derived from an EMBL/GenBank/DDBJ whole genome shotgun (WGS) entry which is preliminary data.</text>
</comment>
<name>A0A179IF62_CORDF</name>
<evidence type="ECO:0000313" key="4">
    <source>
        <dbReference type="Proteomes" id="UP000243081"/>
    </source>
</evidence>
<protein>
    <recommendedName>
        <fullName evidence="2">Pierisin-like domain-containing protein</fullName>
    </recommendedName>
</protein>
<feature type="chain" id="PRO_5008104365" description="Pierisin-like domain-containing protein" evidence="1">
    <location>
        <begin position="17"/>
        <end position="433"/>
    </location>
</feature>
<dbReference type="AlphaFoldDB" id="A0A179IF62"/>
<accession>A0A179IF62</accession>
<feature type="domain" description="Pierisin-like" evidence="2">
    <location>
        <begin position="104"/>
        <end position="230"/>
    </location>
</feature>
<feature type="signal peptide" evidence="1">
    <location>
        <begin position="1"/>
        <end position="16"/>
    </location>
</feature>
<reference evidence="3 4" key="1">
    <citation type="submission" date="2016-03" db="EMBL/GenBank/DDBJ databases">
        <title>Fine-scale spatial genetic structure of a fungal parasite of coffee scale insects.</title>
        <authorList>
            <person name="Jackson D."/>
            <person name="Zemenick K.A."/>
            <person name="Malloure B."/>
            <person name="Quandt C.A."/>
            <person name="James T.Y."/>
        </authorList>
    </citation>
    <scope>NUCLEOTIDE SEQUENCE [LARGE SCALE GENOMIC DNA]</scope>
    <source>
        <strain evidence="3 4">UM487</strain>
    </source>
</reference>
<evidence type="ECO:0000256" key="1">
    <source>
        <dbReference type="SAM" id="SignalP"/>
    </source>
</evidence>
<dbReference type="OMA" id="CDPAKYT"/>
<dbReference type="OrthoDB" id="4868762at2759"/>
<dbReference type="Pfam" id="PF22596">
    <property type="entry name" value="Scabin-like"/>
    <property type="match status" value="1"/>
</dbReference>
<gene>
    <name evidence="3" type="ORF">LLEC1_00489</name>
</gene>
<dbReference type="EMBL" id="LUKN01001650">
    <property type="protein sequence ID" value="OAR00532.1"/>
    <property type="molecule type" value="Genomic_DNA"/>
</dbReference>
<dbReference type="SUPFAM" id="SSF56399">
    <property type="entry name" value="ADP-ribosylation"/>
    <property type="match status" value="1"/>
</dbReference>
<keyword evidence="1" id="KW-0732">Signal</keyword>